<sequence>MEFQEAVKIMRPADREGGSPRFRWKFSFHRPSKSSSSSTLSLPSSASASASASASSSPRPSVSLRQKQSDFPAEFVCLVSGSVMVDPVIVPSGHSFERAAVEACKSTGYVPTLNDGSKPDFSAVIPNLALKSAILSHCKTRSIPPPEPLDVSSAEKIVRELAAAAKTDTCESCDPDSASQEQSTPTVIKTEYSPDSAAQSYSSSDESAGTATSSSSSSSSAATATTAATGSTPPPQLLTRPSCCSSFGSSSEIDVTDPSEEEYLITKLKSPQIFEVEEAVICLRRITRSRKDCRASLCTHRLLLAVRSLIVSKYSNIQVNAVAALVNLSLEKVNKVKIMRSGILPNLVEVLKSGSPEGQEHAAGAVFSLALDDHNKIAIGVLGALPPLVDMLRSATEQAQNDSALALYHLTLMQTNCIKLIRMGSVQVLLGMLRSGQLMDRVLLIVCNVGAYPNGRSTLLDSGAIECLLGLLDRGELNSASARDNCLNALLALSKVGLRFKGLAKAAGAMEILKKMEIEGSRNKASVLLDIILERSFKEHEDEEVDWEKLLESSPPSPRLASPVG</sequence>
<dbReference type="GeneID" id="116196722"/>
<dbReference type="GO" id="GO:0061630">
    <property type="term" value="F:ubiquitin protein ligase activity"/>
    <property type="evidence" value="ECO:0007669"/>
    <property type="project" value="UniProtKB-EC"/>
</dbReference>
<dbReference type="STRING" id="22663.A0A218WFF9"/>
<organism evidence="9 11">
    <name type="scientific">Punica granatum</name>
    <name type="common">Pomegranate</name>
    <dbReference type="NCBI Taxonomy" id="22663"/>
    <lineage>
        <taxon>Eukaryota</taxon>
        <taxon>Viridiplantae</taxon>
        <taxon>Streptophyta</taxon>
        <taxon>Embryophyta</taxon>
        <taxon>Tracheophyta</taxon>
        <taxon>Spermatophyta</taxon>
        <taxon>Magnoliopsida</taxon>
        <taxon>eudicotyledons</taxon>
        <taxon>Gunneridae</taxon>
        <taxon>Pentapetalae</taxon>
        <taxon>rosids</taxon>
        <taxon>malvids</taxon>
        <taxon>Myrtales</taxon>
        <taxon>Lythraceae</taxon>
        <taxon>Punica</taxon>
    </lineage>
</organism>
<comment type="catalytic activity">
    <reaction evidence="1">
        <text>S-ubiquitinyl-[E2 ubiquitin-conjugating enzyme]-L-cysteine + [acceptor protein]-L-lysine = [E2 ubiquitin-conjugating enzyme]-L-cysteine + N(6)-ubiquitinyl-[acceptor protein]-L-lysine.</text>
        <dbReference type="EC" id="2.3.2.27"/>
    </reaction>
</comment>
<dbReference type="SMART" id="SM00504">
    <property type="entry name" value="Ubox"/>
    <property type="match status" value="1"/>
</dbReference>
<evidence type="ECO:0000259" key="8">
    <source>
        <dbReference type="PROSITE" id="PS51698"/>
    </source>
</evidence>
<proteinExistence type="predicted"/>
<feature type="compositionally biased region" description="Polar residues" evidence="7">
    <location>
        <begin position="177"/>
        <end position="187"/>
    </location>
</feature>
<dbReference type="InterPro" id="IPR000225">
    <property type="entry name" value="Armadillo"/>
</dbReference>
<evidence type="ECO:0000313" key="11">
    <source>
        <dbReference type="Proteomes" id="UP000197138"/>
    </source>
</evidence>
<keyword evidence="5" id="KW-0677">Repeat</keyword>
<reference evidence="11" key="1">
    <citation type="journal article" date="2017" name="Plant J.">
        <title>The pomegranate (Punica granatum L.) genome and the genomics of punicalagin biosynthesis.</title>
        <authorList>
            <person name="Qin G."/>
            <person name="Xu C."/>
            <person name="Ming R."/>
            <person name="Tang H."/>
            <person name="Guyot R."/>
            <person name="Kramer E.M."/>
            <person name="Hu Y."/>
            <person name="Yi X."/>
            <person name="Qi Y."/>
            <person name="Xu X."/>
            <person name="Gao Z."/>
            <person name="Pan H."/>
            <person name="Jian J."/>
            <person name="Tian Y."/>
            <person name="Yue Z."/>
            <person name="Xu Y."/>
        </authorList>
    </citation>
    <scope>NUCLEOTIDE SEQUENCE [LARGE SCALE GENOMIC DNA]</scope>
    <source>
        <strain evidence="11">cv. Dabenzi</strain>
    </source>
</reference>
<dbReference type="EMBL" id="MTKT01004399">
    <property type="protein sequence ID" value="OWM71584.1"/>
    <property type="molecule type" value="Genomic_DNA"/>
</dbReference>
<dbReference type="Proteomes" id="UP000233551">
    <property type="component" value="Unassembled WGS sequence"/>
</dbReference>
<feature type="compositionally biased region" description="Low complexity" evidence="7">
    <location>
        <begin position="193"/>
        <end position="231"/>
    </location>
</feature>
<feature type="region of interest" description="Disordered" evidence="7">
    <location>
        <begin position="544"/>
        <end position="565"/>
    </location>
</feature>
<dbReference type="EMBL" id="PGOL01006331">
    <property type="protein sequence ID" value="PKI33791.1"/>
    <property type="molecule type" value="Genomic_DNA"/>
</dbReference>
<feature type="region of interest" description="Disordered" evidence="7">
    <location>
        <begin position="168"/>
        <end position="255"/>
    </location>
</feature>
<accession>A0A218WFF9</accession>
<feature type="compositionally biased region" description="Low complexity" evidence="7">
    <location>
        <begin position="242"/>
        <end position="251"/>
    </location>
</feature>
<dbReference type="PANTHER" id="PTHR23315">
    <property type="entry name" value="U BOX DOMAIN-CONTAINING"/>
    <property type="match status" value="1"/>
</dbReference>
<dbReference type="Pfam" id="PF04564">
    <property type="entry name" value="U-box"/>
    <property type="match status" value="1"/>
</dbReference>
<protein>
    <recommendedName>
        <fullName evidence="3">RING-type E3 ubiquitin transferase</fullName>
        <ecNumber evidence="3">2.3.2.27</ecNumber>
    </recommendedName>
</protein>
<dbReference type="Proteomes" id="UP000197138">
    <property type="component" value="Unassembled WGS sequence"/>
</dbReference>
<dbReference type="SUPFAM" id="SSF57850">
    <property type="entry name" value="RING/U-box"/>
    <property type="match status" value="1"/>
</dbReference>
<evidence type="ECO:0000256" key="5">
    <source>
        <dbReference type="ARBA" id="ARBA00022737"/>
    </source>
</evidence>
<reference evidence="9" key="2">
    <citation type="submission" date="2017-06" db="EMBL/GenBank/DDBJ databases">
        <title>The pomegranate genome and the genomics of punicalagin biosynthesis.</title>
        <authorList>
            <person name="Xu C."/>
        </authorList>
    </citation>
    <scope>NUCLEOTIDE SEQUENCE [LARGE SCALE GENOMIC DNA]</scope>
    <source>
        <tissue evidence="9">Fresh leaf</tissue>
    </source>
</reference>
<evidence type="ECO:0000256" key="1">
    <source>
        <dbReference type="ARBA" id="ARBA00000900"/>
    </source>
</evidence>
<dbReference type="UniPathway" id="UPA00143"/>
<dbReference type="EC" id="2.3.2.27" evidence="3"/>
<dbReference type="PANTHER" id="PTHR23315:SF339">
    <property type="entry name" value="U-BOX DOMAIN-CONTAINING PROTEIN 40"/>
    <property type="match status" value="1"/>
</dbReference>
<evidence type="ECO:0000256" key="6">
    <source>
        <dbReference type="ARBA" id="ARBA00022786"/>
    </source>
</evidence>
<dbReference type="InterPro" id="IPR013083">
    <property type="entry name" value="Znf_RING/FYVE/PHD"/>
</dbReference>
<dbReference type="SMART" id="SM00185">
    <property type="entry name" value="ARM"/>
    <property type="match status" value="4"/>
</dbReference>
<evidence type="ECO:0000256" key="2">
    <source>
        <dbReference type="ARBA" id="ARBA00004906"/>
    </source>
</evidence>
<feature type="compositionally biased region" description="Low complexity" evidence="7">
    <location>
        <begin position="33"/>
        <end position="64"/>
    </location>
</feature>
<dbReference type="OrthoDB" id="7537227at2759"/>
<dbReference type="Gene3D" id="3.30.40.10">
    <property type="entry name" value="Zinc/RING finger domain, C3HC4 (zinc finger)"/>
    <property type="match status" value="1"/>
</dbReference>
<name>A0A218WFF9_PUNGR</name>
<dbReference type="PROSITE" id="PS51698">
    <property type="entry name" value="U_BOX"/>
    <property type="match status" value="1"/>
</dbReference>
<evidence type="ECO:0000256" key="4">
    <source>
        <dbReference type="ARBA" id="ARBA00022679"/>
    </source>
</evidence>
<dbReference type="InterPro" id="IPR016024">
    <property type="entry name" value="ARM-type_fold"/>
</dbReference>
<keyword evidence="4" id="KW-0808">Transferase</keyword>
<evidence type="ECO:0000313" key="10">
    <source>
        <dbReference type="EMBL" id="PKI33791.1"/>
    </source>
</evidence>
<feature type="domain" description="U-box" evidence="8">
    <location>
        <begin position="70"/>
        <end position="144"/>
    </location>
</feature>
<dbReference type="Pfam" id="PF00514">
    <property type="entry name" value="Arm"/>
    <property type="match status" value="1"/>
</dbReference>
<dbReference type="GO" id="GO:0016567">
    <property type="term" value="P:protein ubiquitination"/>
    <property type="evidence" value="ECO:0007669"/>
    <property type="project" value="UniProtKB-UniPathway"/>
</dbReference>
<evidence type="ECO:0000256" key="7">
    <source>
        <dbReference type="SAM" id="MobiDB-lite"/>
    </source>
</evidence>
<keyword evidence="6" id="KW-0833">Ubl conjugation pathway</keyword>
<dbReference type="Gene3D" id="1.25.10.10">
    <property type="entry name" value="Leucine-rich Repeat Variant"/>
    <property type="match status" value="1"/>
</dbReference>
<comment type="caution">
    <text evidence="9">The sequence shown here is derived from an EMBL/GenBank/DDBJ whole genome shotgun (WGS) entry which is preliminary data.</text>
</comment>
<feature type="compositionally biased region" description="Basic residues" evidence="7">
    <location>
        <begin position="22"/>
        <end position="32"/>
    </location>
</feature>
<evidence type="ECO:0000256" key="3">
    <source>
        <dbReference type="ARBA" id="ARBA00012483"/>
    </source>
</evidence>
<comment type="pathway">
    <text evidence="2">Protein modification; protein ubiquitination.</text>
</comment>
<reference evidence="10 12" key="3">
    <citation type="submission" date="2017-11" db="EMBL/GenBank/DDBJ databases">
        <title>De-novo sequencing of pomegranate (Punica granatum L.) genome.</title>
        <authorList>
            <person name="Akparov Z."/>
            <person name="Amiraslanov A."/>
            <person name="Hajiyeva S."/>
            <person name="Abbasov M."/>
            <person name="Kaur K."/>
            <person name="Hamwieh A."/>
            <person name="Solovyev V."/>
            <person name="Salamov A."/>
            <person name="Braich B."/>
            <person name="Kosarev P."/>
            <person name="Mahmoud A."/>
            <person name="Hajiyev E."/>
            <person name="Babayeva S."/>
            <person name="Izzatullayeva V."/>
            <person name="Mammadov A."/>
            <person name="Mammadov A."/>
            <person name="Sharifova S."/>
            <person name="Ojaghi J."/>
            <person name="Eynullazada K."/>
            <person name="Bayramov B."/>
            <person name="Abdulazimova A."/>
            <person name="Shahmuradov I."/>
        </authorList>
    </citation>
    <scope>NUCLEOTIDE SEQUENCE [LARGE SCALE GENOMIC DNA]</scope>
    <source>
        <strain evidence="10">AG2017</strain>
        <strain evidence="12">cv. AG2017</strain>
        <tissue evidence="10">Leaf</tissue>
    </source>
</reference>
<feature type="region of interest" description="Disordered" evidence="7">
    <location>
        <begin position="1"/>
        <end position="65"/>
    </location>
</feature>
<evidence type="ECO:0000313" key="12">
    <source>
        <dbReference type="Proteomes" id="UP000233551"/>
    </source>
</evidence>
<evidence type="ECO:0000313" key="9">
    <source>
        <dbReference type="EMBL" id="OWM71584.1"/>
    </source>
</evidence>
<dbReference type="InterPro" id="IPR003613">
    <property type="entry name" value="Ubox_domain"/>
</dbReference>
<keyword evidence="12" id="KW-1185">Reference proteome</keyword>
<dbReference type="SUPFAM" id="SSF48371">
    <property type="entry name" value="ARM repeat"/>
    <property type="match status" value="1"/>
</dbReference>
<dbReference type="AlphaFoldDB" id="A0A218WFF9"/>
<gene>
    <name evidence="9" type="ORF">CDL15_Pgr005771</name>
    <name evidence="10" type="ORF">CRG98_045822</name>
</gene>
<dbReference type="InterPro" id="IPR011989">
    <property type="entry name" value="ARM-like"/>
</dbReference>